<keyword evidence="1" id="KW-0732">Signal</keyword>
<sequence length="48" mass="5096">MVEVIALSFFVCVLLWSEKGIDRVSGWRAVGASLVCPVAPRHAPCAPG</sequence>
<feature type="chain" id="PRO_5022965738" evidence="1">
    <location>
        <begin position="27"/>
        <end position="48"/>
    </location>
</feature>
<dbReference type="AlphaFoldDB" id="A0A5B7DCB4"/>
<comment type="caution">
    <text evidence="2">The sequence shown here is derived from an EMBL/GenBank/DDBJ whole genome shotgun (WGS) entry which is preliminary data.</text>
</comment>
<evidence type="ECO:0000256" key="1">
    <source>
        <dbReference type="SAM" id="SignalP"/>
    </source>
</evidence>
<feature type="signal peptide" evidence="1">
    <location>
        <begin position="1"/>
        <end position="26"/>
    </location>
</feature>
<proteinExistence type="predicted"/>
<evidence type="ECO:0000313" key="2">
    <source>
        <dbReference type="EMBL" id="MPC19082.1"/>
    </source>
</evidence>
<organism evidence="2 3">
    <name type="scientific">Portunus trituberculatus</name>
    <name type="common">Swimming crab</name>
    <name type="synonym">Neptunus trituberculatus</name>
    <dbReference type="NCBI Taxonomy" id="210409"/>
    <lineage>
        <taxon>Eukaryota</taxon>
        <taxon>Metazoa</taxon>
        <taxon>Ecdysozoa</taxon>
        <taxon>Arthropoda</taxon>
        <taxon>Crustacea</taxon>
        <taxon>Multicrustacea</taxon>
        <taxon>Malacostraca</taxon>
        <taxon>Eumalacostraca</taxon>
        <taxon>Eucarida</taxon>
        <taxon>Decapoda</taxon>
        <taxon>Pleocyemata</taxon>
        <taxon>Brachyura</taxon>
        <taxon>Eubrachyura</taxon>
        <taxon>Portunoidea</taxon>
        <taxon>Portunidae</taxon>
        <taxon>Portuninae</taxon>
        <taxon>Portunus</taxon>
    </lineage>
</organism>
<protein>
    <submittedName>
        <fullName evidence="2">Uncharacterized protein</fullName>
    </submittedName>
</protein>
<dbReference type="EMBL" id="VSRR010000736">
    <property type="protein sequence ID" value="MPC19082.1"/>
    <property type="molecule type" value="Genomic_DNA"/>
</dbReference>
<dbReference type="Proteomes" id="UP000324222">
    <property type="component" value="Unassembled WGS sequence"/>
</dbReference>
<evidence type="ECO:0000313" key="3">
    <source>
        <dbReference type="Proteomes" id="UP000324222"/>
    </source>
</evidence>
<name>A0A5B7DCB4_PORTR</name>
<reference evidence="2 3" key="1">
    <citation type="submission" date="2019-05" db="EMBL/GenBank/DDBJ databases">
        <title>Another draft genome of Portunus trituberculatus and its Hox gene families provides insights of decapod evolution.</title>
        <authorList>
            <person name="Jeong J.-H."/>
            <person name="Song I."/>
            <person name="Kim S."/>
            <person name="Choi T."/>
            <person name="Kim D."/>
            <person name="Ryu S."/>
            <person name="Kim W."/>
        </authorList>
    </citation>
    <scope>NUCLEOTIDE SEQUENCE [LARGE SCALE GENOMIC DNA]</scope>
    <source>
        <tissue evidence="2">Muscle</tissue>
    </source>
</reference>
<accession>A0A5B7DCB4</accession>
<keyword evidence="3" id="KW-1185">Reference proteome</keyword>
<gene>
    <name evidence="2" type="ORF">E2C01_011988</name>
</gene>